<dbReference type="GO" id="GO:0071111">
    <property type="term" value="F:cyclic-guanylate-specific phosphodiesterase activity"/>
    <property type="evidence" value="ECO:0007669"/>
    <property type="project" value="UniProtKB-EC"/>
</dbReference>
<dbReference type="InterPro" id="IPR006674">
    <property type="entry name" value="HD_domain"/>
</dbReference>
<dbReference type="InterPro" id="IPR037522">
    <property type="entry name" value="HD_GYP_dom"/>
</dbReference>
<feature type="domain" description="HD-GYP" evidence="2">
    <location>
        <begin position="227"/>
        <end position="422"/>
    </location>
</feature>
<reference evidence="3" key="1">
    <citation type="submission" date="2019-11" db="EMBL/GenBank/DDBJ databases">
        <authorList>
            <person name="Feng L."/>
        </authorList>
    </citation>
    <scope>NUCLEOTIDE SEQUENCE</scope>
    <source>
        <strain evidence="3">ElentaLFYP107</strain>
    </source>
</reference>
<evidence type="ECO:0000313" key="3">
    <source>
        <dbReference type="EMBL" id="VYT64961.1"/>
    </source>
</evidence>
<dbReference type="EMBL" id="CACRTT010000002">
    <property type="protein sequence ID" value="VYT64961.1"/>
    <property type="molecule type" value="Genomic_DNA"/>
</dbReference>
<dbReference type="Pfam" id="PF13487">
    <property type="entry name" value="HD_5"/>
    <property type="match status" value="1"/>
</dbReference>
<dbReference type="CDD" id="cd00077">
    <property type="entry name" value="HDc"/>
    <property type="match status" value="2"/>
</dbReference>
<name>A0A6N2YDP3_EGGLN</name>
<sequence length="454" mass="50352">MSESGKTYAGGPTVSRRSRFSHPEGFDDGLSIIAVSIMVQRALNCVDPRLVDHGLRVAAVLDAMLEAKGVTDPTQRRAAYLVALLHDVGAYRTEEIDRMVAFETESVWEHSFYGYLFFKELTPLGAYADVILYHHLPYDRFTDQDPYVKFLAGAVHVADRVDVLLLERPQADVVEVERLLAASRPGAFSPEAVALFFEAQRRFDVLARLRSGVKQPDRSHIVDDPDGTGSASSFLDMLVHVIDFRSRHTVTHTVTTAWVAYELALRLIGDQRAAARVYTSALVHDVGKIGIPLSILEKPGKLDDEEMKVMRTHVELTEDILEGCIEPVLLQAAARHHEKLDGSGYPRGLHAAELSMPDRIIAVADIVSALVGTRSYKKAYPKEKVLELLAWHVETGKIDCIVVETMTRDYDAIMLSVAAACQPVAAAYERVQSAYALMLGKLKRWQAENEGRSA</sequence>
<gene>
    <name evidence="3" type="primary">rpfG</name>
    <name evidence="3" type="ORF">ELLFYP107_01193</name>
</gene>
<organism evidence="3">
    <name type="scientific">Eggerthella lenta</name>
    <name type="common">Eubacterium lentum</name>
    <dbReference type="NCBI Taxonomy" id="84112"/>
    <lineage>
        <taxon>Bacteria</taxon>
        <taxon>Bacillati</taxon>
        <taxon>Actinomycetota</taxon>
        <taxon>Coriobacteriia</taxon>
        <taxon>Eggerthellales</taxon>
        <taxon>Eggerthellaceae</taxon>
        <taxon>Eggerthella</taxon>
    </lineage>
</organism>
<dbReference type="AlphaFoldDB" id="A0A6N2YDP3"/>
<feature type="region of interest" description="Disordered" evidence="1">
    <location>
        <begin position="1"/>
        <end position="20"/>
    </location>
</feature>
<accession>A0A6N2YDP3</accession>
<dbReference type="PROSITE" id="PS51832">
    <property type="entry name" value="HD_GYP"/>
    <property type="match status" value="1"/>
</dbReference>
<dbReference type="SUPFAM" id="SSF109604">
    <property type="entry name" value="HD-domain/PDEase-like"/>
    <property type="match status" value="2"/>
</dbReference>
<keyword evidence="3" id="KW-0378">Hydrolase</keyword>
<dbReference type="PANTHER" id="PTHR43155">
    <property type="entry name" value="CYCLIC DI-GMP PHOSPHODIESTERASE PA4108-RELATED"/>
    <property type="match status" value="1"/>
</dbReference>
<dbReference type="Pfam" id="PF01966">
    <property type="entry name" value="HD"/>
    <property type="match status" value="1"/>
</dbReference>
<dbReference type="InterPro" id="IPR003607">
    <property type="entry name" value="HD/PDEase_dom"/>
</dbReference>
<dbReference type="PANTHER" id="PTHR43155:SF2">
    <property type="entry name" value="CYCLIC DI-GMP PHOSPHODIESTERASE PA4108"/>
    <property type="match status" value="1"/>
</dbReference>
<dbReference type="Gene3D" id="1.10.3210.10">
    <property type="entry name" value="Hypothetical protein af1432"/>
    <property type="match status" value="2"/>
</dbReference>
<proteinExistence type="predicted"/>
<dbReference type="OMA" id="FYIIKSH"/>
<protein>
    <submittedName>
        <fullName evidence="3">Cyclic di-GMP phosphodiesterase response regulator RpfG</fullName>
        <ecNumber evidence="3">3.1.4.52</ecNumber>
    </submittedName>
</protein>
<evidence type="ECO:0000259" key="2">
    <source>
        <dbReference type="PROSITE" id="PS51832"/>
    </source>
</evidence>
<dbReference type="EC" id="3.1.4.52" evidence="3"/>
<dbReference type="SMART" id="SM00471">
    <property type="entry name" value="HDc"/>
    <property type="match status" value="2"/>
</dbReference>
<evidence type="ECO:0000256" key="1">
    <source>
        <dbReference type="SAM" id="MobiDB-lite"/>
    </source>
</evidence>